<reference evidence="3" key="1">
    <citation type="submission" date="2020-01" db="EMBL/GenBank/DDBJ databases">
        <authorList>
            <person name="Chen W.-M."/>
        </authorList>
    </citation>
    <scope>NUCLEOTIDE SEQUENCE</scope>
    <source>
        <strain evidence="3">CYK-10</strain>
    </source>
</reference>
<evidence type="ECO:0000313" key="3">
    <source>
        <dbReference type="EMBL" id="NBZ89563.1"/>
    </source>
</evidence>
<keyword evidence="1" id="KW-0328">Glycosyltransferase</keyword>
<dbReference type="PANTHER" id="PTHR12526:SF510">
    <property type="entry name" value="D-INOSITOL 3-PHOSPHATE GLYCOSYLTRANSFERASE"/>
    <property type="match status" value="1"/>
</dbReference>
<dbReference type="Pfam" id="PF13692">
    <property type="entry name" value="Glyco_trans_1_4"/>
    <property type="match status" value="1"/>
</dbReference>
<dbReference type="PANTHER" id="PTHR12526">
    <property type="entry name" value="GLYCOSYLTRANSFERASE"/>
    <property type="match status" value="1"/>
</dbReference>
<dbReference type="AlphaFoldDB" id="A0AAE4YBJ0"/>
<sequence length="345" mass="38775">MADPLRVIHFHFGKEGGAERFFVKLAQALDRRGVQQRFIIRKGRSWDAQIAELGPVIRNNFSRLSPMTPVLHWQASRWVRDWKPHAVMSWMPRAGRLVHRWPGVVKLNRMGDFPQNLKHFDNLDILVGNVPGIAQTCRDLGWTKPALTISNFTPLTPPNPVPRAAHDTPEGVFLIAAGGRFQPRKAMDMAIRALARMPGAWLWLIGEGRLRPELEALAEELQVTDRLRFVGWVDNPIHHIAAADAFLLPSRHEPLGNILLEAWAAGVPSVSTRCEGPAWFMRDGIDGLMTPIDDDAAIAEALTRLRNDPAQAQVYAANARARLDEMFSEEAICRDYMKVFAGEMP</sequence>
<dbReference type="EMBL" id="JAABNR010000025">
    <property type="protein sequence ID" value="NBZ89563.1"/>
    <property type="molecule type" value="Genomic_DNA"/>
</dbReference>
<protein>
    <submittedName>
        <fullName evidence="3">Glycosyltransferase</fullName>
    </submittedName>
</protein>
<dbReference type="CDD" id="cd03811">
    <property type="entry name" value="GT4_GT28_WabH-like"/>
    <property type="match status" value="1"/>
</dbReference>
<proteinExistence type="predicted"/>
<gene>
    <name evidence="3" type="ORF">GV832_18395</name>
</gene>
<accession>A0AAE4YBJ0</accession>
<evidence type="ECO:0000256" key="2">
    <source>
        <dbReference type="ARBA" id="ARBA00022679"/>
    </source>
</evidence>
<evidence type="ECO:0000313" key="4">
    <source>
        <dbReference type="Proteomes" id="UP001193501"/>
    </source>
</evidence>
<evidence type="ECO:0000256" key="1">
    <source>
        <dbReference type="ARBA" id="ARBA00022676"/>
    </source>
</evidence>
<dbReference type="GO" id="GO:0016757">
    <property type="term" value="F:glycosyltransferase activity"/>
    <property type="evidence" value="ECO:0007669"/>
    <property type="project" value="UniProtKB-KW"/>
</dbReference>
<comment type="caution">
    <text evidence="3">The sequence shown here is derived from an EMBL/GenBank/DDBJ whole genome shotgun (WGS) entry which is preliminary data.</text>
</comment>
<dbReference type="RefSeq" id="WP_168776361.1">
    <property type="nucleotide sequence ID" value="NZ_JAABNR010000025.1"/>
</dbReference>
<name>A0AAE4YBJ0_9RHOB</name>
<organism evidence="3 4">
    <name type="scientific">Stagnihabitans tardus</name>
    <dbReference type="NCBI Taxonomy" id="2699202"/>
    <lineage>
        <taxon>Bacteria</taxon>
        <taxon>Pseudomonadati</taxon>
        <taxon>Pseudomonadota</taxon>
        <taxon>Alphaproteobacteria</taxon>
        <taxon>Rhodobacterales</taxon>
        <taxon>Paracoccaceae</taxon>
        <taxon>Stagnihabitans</taxon>
    </lineage>
</organism>
<keyword evidence="4" id="KW-1185">Reference proteome</keyword>
<dbReference type="Gene3D" id="3.40.50.2000">
    <property type="entry name" value="Glycogen Phosphorylase B"/>
    <property type="match status" value="2"/>
</dbReference>
<keyword evidence="2" id="KW-0808">Transferase</keyword>
<dbReference type="SUPFAM" id="SSF53756">
    <property type="entry name" value="UDP-Glycosyltransferase/glycogen phosphorylase"/>
    <property type="match status" value="1"/>
</dbReference>
<dbReference type="Proteomes" id="UP001193501">
    <property type="component" value="Unassembled WGS sequence"/>
</dbReference>